<comment type="caution">
    <text evidence="2">The sequence shown here is derived from an EMBL/GenBank/DDBJ whole genome shotgun (WGS) entry which is preliminary data.</text>
</comment>
<dbReference type="EMBL" id="JAMWMK010000012">
    <property type="protein sequence ID" value="MDC4248099.1"/>
    <property type="molecule type" value="Genomic_DNA"/>
</dbReference>
<evidence type="ECO:0000256" key="1">
    <source>
        <dbReference type="SAM" id="Coils"/>
    </source>
</evidence>
<proteinExistence type="predicted"/>
<dbReference type="Proteomes" id="UP001141166">
    <property type="component" value="Unassembled WGS sequence"/>
</dbReference>
<evidence type="ECO:0000313" key="2">
    <source>
        <dbReference type="EMBL" id="MDC4248099.1"/>
    </source>
</evidence>
<protein>
    <submittedName>
        <fullName evidence="2">Uncharacterized protein</fullName>
    </submittedName>
</protein>
<dbReference type="RefSeq" id="WP_272471420.1">
    <property type="nucleotide sequence ID" value="NZ_JAMWMK010000012.1"/>
</dbReference>
<sequence>MRCKMKKMPKSFEKKLRKYNELNNKSAELHDEISNHLDDVGVPYDNLVATTDPWSKEPRTESLAYINNCECKTEESLNEEIESIRKVYEYFVNK</sequence>
<reference evidence="2" key="1">
    <citation type="submission" date="2022-05" db="EMBL/GenBank/DDBJ databases">
        <title>Draft genome sequences of Clostridium perfringens strains isolated from Peru.</title>
        <authorList>
            <person name="Hurtado R."/>
            <person name="Lima L."/>
            <person name="Sousa T."/>
            <person name="Jaiswal A.K."/>
            <person name="Tiwari S."/>
            <person name="Maturrano L."/>
            <person name="Brenig B."/>
            <person name="Azevedo V."/>
        </authorList>
    </citation>
    <scope>NUCLEOTIDE SEQUENCE</scope>
    <source>
        <strain evidence="2">CP4</strain>
    </source>
</reference>
<accession>A0A9X3XST1</accession>
<evidence type="ECO:0000313" key="3">
    <source>
        <dbReference type="Proteomes" id="UP001141166"/>
    </source>
</evidence>
<dbReference type="AlphaFoldDB" id="A0A9X3XST1"/>
<organism evidence="2 3">
    <name type="scientific">Enterococcus faecium</name>
    <name type="common">Streptococcus faecium</name>
    <dbReference type="NCBI Taxonomy" id="1352"/>
    <lineage>
        <taxon>Bacteria</taxon>
        <taxon>Bacillati</taxon>
        <taxon>Bacillota</taxon>
        <taxon>Bacilli</taxon>
        <taxon>Lactobacillales</taxon>
        <taxon>Enterococcaceae</taxon>
        <taxon>Enterococcus</taxon>
    </lineage>
</organism>
<name>A0A9X3XST1_ENTFC</name>
<feature type="coiled-coil region" evidence="1">
    <location>
        <begin position="12"/>
        <end position="39"/>
    </location>
</feature>
<gene>
    <name evidence="2" type="ORF">M3X98_08520</name>
</gene>
<keyword evidence="1" id="KW-0175">Coiled coil</keyword>